<dbReference type="AlphaFoldDB" id="X1M1A7"/>
<name>X1M1A7_9ZZZZ</name>
<evidence type="ECO:0000313" key="1">
    <source>
        <dbReference type="EMBL" id="GAI25128.1"/>
    </source>
</evidence>
<feature type="non-terminal residue" evidence="1">
    <location>
        <position position="225"/>
    </location>
</feature>
<sequence length="225" mass="26455">MFHKLIRLRKALFFLDPFSLPLARDSFDREKLNRFDKPKLKPCCLFYDQLRNEHIEKDLYKSEGCQARAVCPVCGTSYWRDKGRQAKSLFQAQRDKLILAGFDVKQWLLDFEFTVPVILSRLIDGMSIAYKRKYLNELTRASYRVLSLILGSDFGGGLVVHFWRSKSPLYPHYHFHLIVSPYDSTGQPILEEPFLSLEKLEFIRDSWREEVTKIFGIGFKQSFNV</sequence>
<organism evidence="1">
    <name type="scientific">marine sediment metagenome</name>
    <dbReference type="NCBI Taxonomy" id="412755"/>
    <lineage>
        <taxon>unclassified sequences</taxon>
        <taxon>metagenomes</taxon>
        <taxon>ecological metagenomes</taxon>
    </lineage>
</organism>
<evidence type="ECO:0008006" key="2">
    <source>
        <dbReference type="Google" id="ProtNLM"/>
    </source>
</evidence>
<reference evidence="1" key="1">
    <citation type="journal article" date="2014" name="Front. Microbiol.">
        <title>High frequency of phylogenetically diverse reductive dehalogenase-homologous genes in deep subseafloor sedimentary metagenomes.</title>
        <authorList>
            <person name="Kawai M."/>
            <person name="Futagami T."/>
            <person name="Toyoda A."/>
            <person name="Takaki Y."/>
            <person name="Nishi S."/>
            <person name="Hori S."/>
            <person name="Arai W."/>
            <person name="Tsubouchi T."/>
            <person name="Morono Y."/>
            <person name="Uchiyama I."/>
            <person name="Ito T."/>
            <person name="Fujiyama A."/>
            <person name="Inagaki F."/>
            <person name="Takami H."/>
        </authorList>
    </citation>
    <scope>NUCLEOTIDE SEQUENCE</scope>
    <source>
        <strain evidence="1">Expedition CK06-06</strain>
    </source>
</reference>
<protein>
    <recommendedName>
        <fullName evidence="2">Transposase zinc-binding domain-containing protein</fullName>
    </recommendedName>
</protein>
<accession>X1M1A7</accession>
<dbReference type="EMBL" id="BARV01022888">
    <property type="protein sequence ID" value="GAI25128.1"/>
    <property type="molecule type" value="Genomic_DNA"/>
</dbReference>
<proteinExistence type="predicted"/>
<gene>
    <name evidence="1" type="ORF">S06H3_37641</name>
</gene>
<comment type="caution">
    <text evidence="1">The sequence shown here is derived from an EMBL/GenBank/DDBJ whole genome shotgun (WGS) entry which is preliminary data.</text>
</comment>